<dbReference type="AlphaFoldDB" id="A0A345PCH2"/>
<dbReference type="RefSeq" id="WP_114914996.1">
    <property type="nucleotide sequence ID" value="NZ_CP024848.1"/>
</dbReference>
<dbReference type="KEGG" id="ocn:CUC15_01300"/>
<gene>
    <name evidence="2" type="ORF">CUC15_01300</name>
</gene>
<organism evidence="2 3">
    <name type="scientific">Oceanobacillus zhaokaii</name>
    <dbReference type="NCBI Taxonomy" id="2052660"/>
    <lineage>
        <taxon>Bacteria</taxon>
        <taxon>Bacillati</taxon>
        <taxon>Bacillota</taxon>
        <taxon>Bacilli</taxon>
        <taxon>Bacillales</taxon>
        <taxon>Bacillaceae</taxon>
        <taxon>Oceanobacillus</taxon>
    </lineage>
</organism>
<keyword evidence="3" id="KW-1185">Reference proteome</keyword>
<dbReference type="OrthoDB" id="9812495at2"/>
<protein>
    <submittedName>
        <fullName evidence="2">DNA-binding protein</fullName>
    </submittedName>
</protein>
<proteinExistence type="predicted"/>
<keyword evidence="1" id="KW-0472">Membrane</keyword>
<evidence type="ECO:0000313" key="3">
    <source>
        <dbReference type="Proteomes" id="UP000253908"/>
    </source>
</evidence>
<sequence length="68" mass="7794">MLEENDITLGALAPYYPQSVVLIAVGVYILIRTVPLLDSYRLLAKNEEYINRIGFKLQKKVRKKVDSL</sequence>
<reference evidence="3" key="1">
    <citation type="submission" date="2017-11" db="EMBL/GenBank/DDBJ databases">
        <authorList>
            <person name="Zhu W."/>
        </authorList>
    </citation>
    <scope>NUCLEOTIDE SEQUENCE [LARGE SCALE GENOMIC DNA]</scope>
    <source>
        <strain evidence="3">160</strain>
    </source>
</reference>
<evidence type="ECO:0000256" key="1">
    <source>
        <dbReference type="SAM" id="Phobius"/>
    </source>
</evidence>
<dbReference type="GO" id="GO:0003677">
    <property type="term" value="F:DNA binding"/>
    <property type="evidence" value="ECO:0007669"/>
    <property type="project" value="UniProtKB-KW"/>
</dbReference>
<evidence type="ECO:0000313" key="2">
    <source>
        <dbReference type="EMBL" id="AXI07702.1"/>
    </source>
</evidence>
<keyword evidence="2" id="KW-0238">DNA-binding</keyword>
<keyword evidence="1" id="KW-1133">Transmembrane helix</keyword>
<keyword evidence="1" id="KW-0812">Transmembrane</keyword>
<accession>A0A345PCH2</accession>
<feature type="transmembrane region" description="Helical" evidence="1">
    <location>
        <begin position="12"/>
        <end position="31"/>
    </location>
</feature>
<dbReference type="Proteomes" id="UP000253908">
    <property type="component" value="Chromosome"/>
</dbReference>
<name>A0A345PCH2_9BACI</name>
<dbReference type="EMBL" id="CP024848">
    <property type="protein sequence ID" value="AXI07702.1"/>
    <property type="molecule type" value="Genomic_DNA"/>
</dbReference>